<evidence type="ECO:0000313" key="3">
    <source>
        <dbReference type="Proteomes" id="UP000475862"/>
    </source>
</evidence>
<evidence type="ECO:0000256" key="1">
    <source>
        <dbReference type="SAM" id="MobiDB-lite"/>
    </source>
</evidence>
<organism evidence="2 3">
    <name type="scientific">Aphis glycines</name>
    <name type="common">Soybean aphid</name>
    <dbReference type="NCBI Taxonomy" id="307491"/>
    <lineage>
        <taxon>Eukaryota</taxon>
        <taxon>Metazoa</taxon>
        <taxon>Ecdysozoa</taxon>
        <taxon>Arthropoda</taxon>
        <taxon>Hexapoda</taxon>
        <taxon>Insecta</taxon>
        <taxon>Pterygota</taxon>
        <taxon>Neoptera</taxon>
        <taxon>Paraneoptera</taxon>
        <taxon>Hemiptera</taxon>
        <taxon>Sternorrhyncha</taxon>
        <taxon>Aphidomorpha</taxon>
        <taxon>Aphidoidea</taxon>
        <taxon>Aphididae</taxon>
        <taxon>Aphidini</taxon>
        <taxon>Aphis</taxon>
        <taxon>Aphis</taxon>
    </lineage>
</organism>
<dbReference type="OrthoDB" id="6613158at2759"/>
<feature type="region of interest" description="Disordered" evidence="1">
    <location>
        <begin position="141"/>
        <end position="197"/>
    </location>
</feature>
<dbReference type="Proteomes" id="UP000475862">
    <property type="component" value="Unassembled WGS sequence"/>
</dbReference>
<comment type="caution">
    <text evidence="2">The sequence shown here is derived from an EMBL/GenBank/DDBJ whole genome shotgun (WGS) entry which is preliminary data.</text>
</comment>
<feature type="compositionally biased region" description="Polar residues" evidence="1">
    <location>
        <begin position="141"/>
        <end position="151"/>
    </location>
</feature>
<accession>A0A6G0TBX6</accession>
<keyword evidence="3" id="KW-1185">Reference proteome</keyword>
<proteinExistence type="predicted"/>
<dbReference type="AlphaFoldDB" id="A0A6G0TBX6"/>
<sequence>MKKIFGFMGHILSFISDTPQKYKRVIFYEDEKMKLSSMMYSGENVLVIETKNRDGCRSIVRKEVFTALLIIKQYEEIVEYLDKKCRQHKSPPKTVNEMVVFYKNIQDDRVDKSIPNFSNQIQMCAAEQLAESLLHQTANNSHEYSNETTVISPMSSPTPMSPPTPMSTPPPTSPPPSFTMQSPSRAVDENDGPLHINTRSLSKTYNFDSPVSEMYFVPKLLQYLQGSYFSVQRIMSSLSRNAKCFEVKKDIHTTPMI</sequence>
<gene>
    <name evidence="2" type="ORF">AGLY_011587</name>
</gene>
<evidence type="ECO:0000313" key="2">
    <source>
        <dbReference type="EMBL" id="KAE9530125.1"/>
    </source>
</evidence>
<name>A0A6G0TBX6_APHGL</name>
<protein>
    <submittedName>
        <fullName evidence="2">Uncharacterized protein</fullName>
    </submittedName>
</protein>
<dbReference type="EMBL" id="VYZN01000043">
    <property type="protein sequence ID" value="KAE9530125.1"/>
    <property type="molecule type" value="Genomic_DNA"/>
</dbReference>
<feature type="compositionally biased region" description="Pro residues" evidence="1">
    <location>
        <begin position="159"/>
        <end position="177"/>
    </location>
</feature>
<reference evidence="2 3" key="1">
    <citation type="submission" date="2019-08" db="EMBL/GenBank/DDBJ databases">
        <title>The genome of the soybean aphid Biotype 1, its phylome, world population structure and adaptation to the North American continent.</title>
        <authorList>
            <person name="Giordano R."/>
            <person name="Donthu R.K."/>
            <person name="Hernandez A.G."/>
            <person name="Wright C.L."/>
            <person name="Zimin A.V."/>
        </authorList>
    </citation>
    <scope>NUCLEOTIDE SEQUENCE [LARGE SCALE GENOMIC DNA]</scope>
    <source>
        <tissue evidence="2">Whole aphids</tissue>
    </source>
</reference>